<dbReference type="EMBL" id="OC923582">
    <property type="protein sequence ID" value="CAD7654938.1"/>
    <property type="molecule type" value="Genomic_DNA"/>
</dbReference>
<proteinExistence type="predicted"/>
<feature type="compositionally biased region" description="Basic and acidic residues" evidence="9">
    <location>
        <begin position="84"/>
        <end position="94"/>
    </location>
</feature>
<evidence type="ECO:0000256" key="1">
    <source>
        <dbReference type="ARBA" id="ARBA00022723"/>
    </source>
</evidence>
<dbReference type="PROSITE" id="PS51030">
    <property type="entry name" value="NUCLEAR_REC_DBD_2"/>
    <property type="match status" value="1"/>
</dbReference>
<dbReference type="PRINTS" id="PR00047">
    <property type="entry name" value="STROIDFINGER"/>
</dbReference>
<evidence type="ECO:0000256" key="8">
    <source>
        <dbReference type="ARBA" id="ARBA00023242"/>
    </source>
</evidence>
<keyword evidence="2" id="KW-0863">Zinc-finger</keyword>
<evidence type="ECO:0000256" key="2">
    <source>
        <dbReference type="ARBA" id="ARBA00022771"/>
    </source>
</evidence>
<organism evidence="11">
    <name type="scientific">Oppiella nova</name>
    <dbReference type="NCBI Taxonomy" id="334625"/>
    <lineage>
        <taxon>Eukaryota</taxon>
        <taxon>Metazoa</taxon>
        <taxon>Ecdysozoa</taxon>
        <taxon>Arthropoda</taxon>
        <taxon>Chelicerata</taxon>
        <taxon>Arachnida</taxon>
        <taxon>Acari</taxon>
        <taxon>Acariformes</taxon>
        <taxon>Sarcoptiformes</taxon>
        <taxon>Oribatida</taxon>
        <taxon>Brachypylina</taxon>
        <taxon>Oppioidea</taxon>
        <taxon>Oppiidae</taxon>
        <taxon>Oppiella</taxon>
    </lineage>
</organism>
<evidence type="ECO:0000256" key="7">
    <source>
        <dbReference type="ARBA" id="ARBA00023170"/>
    </source>
</evidence>
<dbReference type="EMBL" id="CAJPVJ010008757">
    <property type="protein sequence ID" value="CAG2172125.1"/>
    <property type="molecule type" value="Genomic_DNA"/>
</dbReference>
<dbReference type="InterPro" id="IPR001628">
    <property type="entry name" value="Znf_hrmn_rcpt"/>
</dbReference>
<dbReference type="PROSITE" id="PS00031">
    <property type="entry name" value="NUCLEAR_REC_DBD_1"/>
    <property type="match status" value="1"/>
</dbReference>
<dbReference type="Proteomes" id="UP000728032">
    <property type="component" value="Unassembled WGS sequence"/>
</dbReference>
<keyword evidence="3" id="KW-0862">Zinc</keyword>
<dbReference type="OrthoDB" id="6159439at2759"/>
<dbReference type="GO" id="GO:0000122">
    <property type="term" value="P:negative regulation of transcription by RNA polymerase II"/>
    <property type="evidence" value="ECO:0007669"/>
    <property type="project" value="TreeGrafter"/>
</dbReference>
<keyword evidence="12" id="KW-1185">Reference proteome</keyword>
<reference evidence="11" key="1">
    <citation type="submission" date="2020-11" db="EMBL/GenBank/DDBJ databases">
        <authorList>
            <person name="Tran Van P."/>
        </authorList>
    </citation>
    <scope>NUCLEOTIDE SEQUENCE</scope>
</reference>
<dbReference type="SUPFAM" id="SSF57716">
    <property type="entry name" value="Glucocorticoid receptor-like (DNA-binding domain)"/>
    <property type="match status" value="1"/>
</dbReference>
<dbReference type="Gene3D" id="1.10.565.10">
    <property type="entry name" value="Retinoid X Receptor"/>
    <property type="match status" value="1"/>
</dbReference>
<keyword evidence="8" id="KW-0539">Nucleus</keyword>
<dbReference type="SUPFAM" id="SSF48508">
    <property type="entry name" value="Nuclear receptor ligand-binding domain"/>
    <property type="match status" value="1"/>
</dbReference>
<dbReference type="GO" id="GO:0045944">
    <property type="term" value="P:positive regulation of transcription by RNA polymerase II"/>
    <property type="evidence" value="ECO:0007669"/>
    <property type="project" value="TreeGrafter"/>
</dbReference>
<dbReference type="GO" id="GO:0030154">
    <property type="term" value="P:cell differentiation"/>
    <property type="evidence" value="ECO:0007669"/>
    <property type="project" value="TreeGrafter"/>
</dbReference>
<keyword evidence="4" id="KW-0805">Transcription regulation</keyword>
<dbReference type="InterPro" id="IPR035500">
    <property type="entry name" value="NHR-like_dom_sf"/>
</dbReference>
<evidence type="ECO:0000256" key="3">
    <source>
        <dbReference type="ARBA" id="ARBA00022833"/>
    </source>
</evidence>
<keyword evidence="6" id="KW-0804">Transcription</keyword>
<accession>A0A7R9M7K1</accession>
<evidence type="ECO:0000256" key="6">
    <source>
        <dbReference type="ARBA" id="ARBA00023163"/>
    </source>
</evidence>
<dbReference type="SMART" id="SM00399">
    <property type="entry name" value="ZnF_C4"/>
    <property type="match status" value="1"/>
</dbReference>
<keyword evidence="1" id="KW-0479">Metal-binding</keyword>
<dbReference type="Gene3D" id="3.30.50.10">
    <property type="entry name" value="Erythroid Transcription Factor GATA-1, subunit A"/>
    <property type="match status" value="1"/>
</dbReference>
<feature type="region of interest" description="Disordered" evidence="9">
    <location>
        <begin position="84"/>
        <end position="161"/>
    </location>
</feature>
<evidence type="ECO:0000256" key="4">
    <source>
        <dbReference type="ARBA" id="ARBA00023015"/>
    </source>
</evidence>
<name>A0A7R9M7K1_9ACAR</name>
<gene>
    <name evidence="11" type="ORF">ONB1V03_LOCUS11583</name>
</gene>
<dbReference type="GO" id="GO:0004879">
    <property type="term" value="F:nuclear receptor activity"/>
    <property type="evidence" value="ECO:0007669"/>
    <property type="project" value="TreeGrafter"/>
</dbReference>
<dbReference type="Pfam" id="PF00105">
    <property type="entry name" value="zf-C4"/>
    <property type="match status" value="1"/>
</dbReference>
<feature type="compositionally biased region" description="Low complexity" evidence="9">
    <location>
        <begin position="150"/>
        <end position="161"/>
    </location>
</feature>
<dbReference type="InterPro" id="IPR013088">
    <property type="entry name" value="Znf_NHR/GATA"/>
</dbReference>
<evidence type="ECO:0000256" key="5">
    <source>
        <dbReference type="ARBA" id="ARBA00023125"/>
    </source>
</evidence>
<evidence type="ECO:0000256" key="9">
    <source>
        <dbReference type="SAM" id="MobiDB-lite"/>
    </source>
</evidence>
<dbReference type="InterPro" id="IPR050234">
    <property type="entry name" value="Nuclear_hormone_rcpt_NR1"/>
</dbReference>
<evidence type="ECO:0000259" key="10">
    <source>
        <dbReference type="PROSITE" id="PS51030"/>
    </source>
</evidence>
<feature type="compositionally biased region" description="Basic and acidic residues" evidence="9">
    <location>
        <begin position="133"/>
        <end position="142"/>
    </location>
</feature>
<dbReference type="PANTHER" id="PTHR24082">
    <property type="entry name" value="NUCLEAR HORMONE RECEPTOR"/>
    <property type="match status" value="1"/>
</dbReference>
<dbReference type="AlphaFoldDB" id="A0A7R9M7K1"/>
<sequence length="265" mass="30958">MNDTIMLCLVCGDKAQGKNFNIISCQSCKQFFRRHAFKPTDSTCMFDHTCDINVHTRSFCIECRLDKCITMGMKREFIKIHKNYDRKRQKDSQKANKNKVSYNKTPSDHKLGYTSDMNSPDIHYTDITSHTKHTNDYRKHSTDSQTTDPSELTSDSHSSEELSLSVIPVHRPLMDYRNQFNELEGKKLWELLTATQILNDRKTLTYDTNDDKMNNSQEMAGNRFEYRFMSYIQMSKRLSAFNDLCENDRMALIKGGCFDLTTIRK</sequence>
<dbReference type="PANTHER" id="PTHR24082:SF283">
    <property type="entry name" value="NUCLEAR HORMONE RECEPTOR HR96"/>
    <property type="match status" value="1"/>
</dbReference>
<keyword evidence="5" id="KW-0238">DNA-binding</keyword>
<keyword evidence="7" id="KW-0675">Receptor</keyword>
<evidence type="ECO:0000313" key="11">
    <source>
        <dbReference type="EMBL" id="CAD7654938.1"/>
    </source>
</evidence>
<feature type="domain" description="Nuclear receptor" evidence="10">
    <location>
        <begin position="5"/>
        <end position="80"/>
    </location>
</feature>
<protein>
    <recommendedName>
        <fullName evidence="10">Nuclear receptor domain-containing protein</fullName>
    </recommendedName>
</protein>
<dbReference type="GO" id="GO:0008270">
    <property type="term" value="F:zinc ion binding"/>
    <property type="evidence" value="ECO:0007669"/>
    <property type="project" value="UniProtKB-KW"/>
</dbReference>
<dbReference type="GO" id="GO:0000978">
    <property type="term" value="F:RNA polymerase II cis-regulatory region sequence-specific DNA binding"/>
    <property type="evidence" value="ECO:0007669"/>
    <property type="project" value="TreeGrafter"/>
</dbReference>
<evidence type="ECO:0000313" key="12">
    <source>
        <dbReference type="Proteomes" id="UP000728032"/>
    </source>
</evidence>